<dbReference type="AlphaFoldDB" id="A0A9W8XKW8"/>
<gene>
    <name evidence="2" type="ORF">N0V89_005118</name>
</gene>
<protein>
    <submittedName>
        <fullName evidence="2">Uncharacterized protein</fullName>
    </submittedName>
</protein>
<sequence>MSSRVPHRRLGYSYLTPPYYHTDVDGDSTMHSSPSLDDADEDVFPGDGPSTPRNAASFALGPASELSPPNSQGRLPGESLSALAGGAPAPSMINANGKRAHPSSVATAAPQSAGDKKSGPVQTDSVTGYRWSSAEDAPGYDWKTNRARDDEAKALDAVVDKGSMIKTRYGDPLKPEVPMTLKR</sequence>
<comment type="caution">
    <text evidence="2">The sequence shown here is derived from an EMBL/GenBank/DDBJ whole genome shotgun (WGS) entry which is preliminary data.</text>
</comment>
<organism evidence="2 3">
    <name type="scientific">Didymosphaeria variabile</name>
    <dbReference type="NCBI Taxonomy" id="1932322"/>
    <lineage>
        <taxon>Eukaryota</taxon>
        <taxon>Fungi</taxon>
        <taxon>Dikarya</taxon>
        <taxon>Ascomycota</taxon>
        <taxon>Pezizomycotina</taxon>
        <taxon>Dothideomycetes</taxon>
        <taxon>Pleosporomycetidae</taxon>
        <taxon>Pleosporales</taxon>
        <taxon>Massarineae</taxon>
        <taxon>Didymosphaeriaceae</taxon>
        <taxon>Didymosphaeria</taxon>
    </lineage>
</organism>
<evidence type="ECO:0000313" key="3">
    <source>
        <dbReference type="Proteomes" id="UP001140513"/>
    </source>
</evidence>
<dbReference type="Proteomes" id="UP001140513">
    <property type="component" value="Unassembled WGS sequence"/>
</dbReference>
<dbReference type="GeneID" id="80908648"/>
<accession>A0A9W8XKW8</accession>
<dbReference type="OrthoDB" id="5377039at2759"/>
<keyword evidence="3" id="KW-1185">Reference proteome</keyword>
<reference evidence="2" key="1">
    <citation type="submission" date="2022-10" db="EMBL/GenBank/DDBJ databases">
        <title>Tapping the CABI collections for fungal endophytes: first genome assemblies for Collariella, Neodidymelliopsis, Ascochyta clinopodiicola, Didymella pomorum, Didymosphaeria variabile, Neocosmospora piperis and Neocucurbitaria cava.</title>
        <authorList>
            <person name="Hill R."/>
        </authorList>
    </citation>
    <scope>NUCLEOTIDE SEQUENCE</scope>
    <source>
        <strain evidence="2">IMI 356815</strain>
    </source>
</reference>
<proteinExistence type="predicted"/>
<evidence type="ECO:0000313" key="2">
    <source>
        <dbReference type="EMBL" id="KAJ4353389.1"/>
    </source>
</evidence>
<dbReference type="RefSeq" id="XP_056071163.1">
    <property type="nucleotide sequence ID" value="XM_056213896.1"/>
</dbReference>
<dbReference type="EMBL" id="JAPEUX010000004">
    <property type="protein sequence ID" value="KAJ4353389.1"/>
    <property type="molecule type" value="Genomic_DNA"/>
</dbReference>
<name>A0A9W8XKW8_9PLEO</name>
<feature type="region of interest" description="Disordered" evidence="1">
    <location>
        <begin position="1"/>
        <end position="145"/>
    </location>
</feature>
<evidence type="ECO:0000256" key="1">
    <source>
        <dbReference type="SAM" id="MobiDB-lite"/>
    </source>
</evidence>
<feature type="compositionally biased region" description="Basic residues" evidence="1">
    <location>
        <begin position="1"/>
        <end position="10"/>
    </location>
</feature>